<feature type="chain" id="PRO_5046311224" evidence="1">
    <location>
        <begin position="19"/>
        <end position="277"/>
    </location>
</feature>
<evidence type="ECO:0000313" key="2">
    <source>
        <dbReference type="EMBL" id="MCW4451066.1"/>
    </source>
</evidence>
<evidence type="ECO:0000313" key="3">
    <source>
        <dbReference type="Proteomes" id="UP001209107"/>
    </source>
</evidence>
<protein>
    <submittedName>
        <fullName evidence="2">Uncharacterized protein</fullName>
    </submittedName>
</protein>
<gene>
    <name evidence="2" type="ORF">OK344_02450</name>
</gene>
<feature type="signal peptide" evidence="1">
    <location>
        <begin position="1"/>
        <end position="18"/>
    </location>
</feature>
<dbReference type="EMBL" id="JAPCHZ010000001">
    <property type="protein sequence ID" value="MCW4451066.1"/>
    <property type="molecule type" value="Genomic_DNA"/>
</dbReference>
<reference evidence="2 3" key="1">
    <citation type="submission" date="2022-10" db="EMBL/GenBank/DDBJ databases">
        <title>Kaistella sp. BT-6-1-3.</title>
        <authorList>
            <person name="Ai J."/>
            <person name="Deng Z."/>
        </authorList>
    </citation>
    <scope>NUCLEOTIDE SEQUENCE [LARGE SCALE GENOMIC DNA]</scope>
    <source>
        <strain evidence="2 3">BT6-1-3</strain>
    </source>
</reference>
<dbReference type="Proteomes" id="UP001209107">
    <property type="component" value="Unassembled WGS sequence"/>
</dbReference>
<keyword evidence="1" id="KW-0732">Signal</keyword>
<keyword evidence="3" id="KW-1185">Reference proteome</keyword>
<organism evidence="2 3">
    <name type="scientific">Kaistella yananensis</name>
    <dbReference type="NCBI Taxonomy" id="2989820"/>
    <lineage>
        <taxon>Bacteria</taxon>
        <taxon>Pseudomonadati</taxon>
        <taxon>Bacteroidota</taxon>
        <taxon>Flavobacteriia</taxon>
        <taxon>Flavobacteriales</taxon>
        <taxon>Weeksellaceae</taxon>
        <taxon>Chryseobacterium group</taxon>
        <taxon>Kaistella</taxon>
    </lineage>
</organism>
<proteinExistence type="predicted"/>
<evidence type="ECO:0000256" key="1">
    <source>
        <dbReference type="SAM" id="SignalP"/>
    </source>
</evidence>
<dbReference type="RefSeq" id="WP_265143282.1">
    <property type="nucleotide sequence ID" value="NZ_JAPCHZ010000001.1"/>
</dbReference>
<comment type="caution">
    <text evidence="2">The sequence shown here is derived from an EMBL/GenBank/DDBJ whole genome shotgun (WGS) entry which is preliminary data.</text>
</comment>
<name>A0ABT3JJV7_9FLAO</name>
<accession>A0ABT3JJV7</accession>
<sequence length="277" mass="30610">MKNLYLLMLIMASYTFSAQVGINTRTPHPSASLDIRSSNKGVSFPQVSLQNRNDVSTIPNPKESLIIYNTNNAIGGKEGFYYWNQTKWEYLFTDINQESLMNQMKYYSSNSSTAFTFTRTSPNQFLGHLAHVPGETLNTAQWTVIPGLTKSIVIDRPQNDLLLNINGMYQASNSSANNTGGVSSTIGFFVDDKLIDVKPLYLDFQSACSYRQFMIYGIAKNLSPGNHTVKFAIRNISAPNISGLTVTYGAPNSSCSSLTGFESAMSSTITINQPYSF</sequence>